<feature type="transmembrane region" description="Helical" evidence="9">
    <location>
        <begin position="168"/>
        <end position="185"/>
    </location>
</feature>
<evidence type="ECO:0000256" key="3">
    <source>
        <dbReference type="ARBA" id="ARBA00022475"/>
    </source>
</evidence>
<dbReference type="PANTHER" id="PTHR35011">
    <property type="entry name" value="2,3-DIKETO-L-GULONATE TRAP TRANSPORTER SMALL PERMEASE PROTEIN YIAM"/>
    <property type="match status" value="1"/>
</dbReference>
<feature type="transmembrane region" description="Helical" evidence="9">
    <location>
        <begin position="55"/>
        <end position="76"/>
    </location>
</feature>
<feature type="domain" description="Tripartite ATP-independent periplasmic transporters DctQ component" evidence="10">
    <location>
        <begin position="64"/>
        <end position="193"/>
    </location>
</feature>
<dbReference type="RefSeq" id="WP_322468131.1">
    <property type="nucleotide sequence ID" value="NZ_JAXOJX010000083.1"/>
</dbReference>
<feature type="transmembrane region" description="Helical" evidence="9">
    <location>
        <begin position="127"/>
        <end position="148"/>
    </location>
</feature>
<comment type="similarity">
    <text evidence="8 9">Belongs to the TRAP transporter small permease family.</text>
</comment>
<evidence type="ECO:0000256" key="1">
    <source>
        <dbReference type="ARBA" id="ARBA00004429"/>
    </source>
</evidence>
<organism evidence="11 12">
    <name type="scientific">Azohydromonas lata</name>
    <dbReference type="NCBI Taxonomy" id="45677"/>
    <lineage>
        <taxon>Bacteria</taxon>
        <taxon>Pseudomonadati</taxon>
        <taxon>Pseudomonadota</taxon>
        <taxon>Betaproteobacteria</taxon>
        <taxon>Burkholderiales</taxon>
        <taxon>Sphaerotilaceae</taxon>
        <taxon>Azohydromonas</taxon>
    </lineage>
</organism>
<proteinExistence type="inferred from homology"/>
<evidence type="ECO:0000259" key="10">
    <source>
        <dbReference type="Pfam" id="PF04290"/>
    </source>
</evidence>
<keyword evidence="2 9" id="KW-0813">Transport</keyword>
<comment type="function">
    <text evidence="9">Part of the tripartite ATP-independent periplasmic (TRAP) transport system.</text>
</comment>
<evidence type="ECO:0000256" key="5">
    <source>
        <dbReference type="ARBA" id="ARBA00022692"/>
    </source>
</evidence>
<dbReference type="Proteomes" id="UP001293718">
    <property type="component" value="Unassembled WGS sequence"/>
</dbReference>
<dbReference type="EMBL" id="JAXOJX010000083">
    <property type="protein sequence ID" value="MDZ5460794.1"/>
    <property type="molecule type" value="Genomic_DNA"/>
</dbReference>
<dbReference type="PANTHER" id="PTHR35011:SF11">
    <property type="entry name" value="TRAP TRANSPORTER SMALL PERMEASE PROTEIN"/>
    <property type="match status" value="1"/>
</dbReference>
<accession>A0ABU5IPJ2</accession>
<dbReference type="InterPro" id="IPR055348">
    <property type="entry name" value="DctQ"/>
</dbReference>
<protein>
    <recommendedName>
        <fullName evidence="9">TRAP transporter small permease protein</fullName>
    </recommendedName>
</protein>
<keyword evidence="12" id="KW-1185">Reference proteome</keyword>
<dbReference type="Pfam" id="PF04290">
    <property type="entry name" value="DctQ"/>
    <property type="match status" value="1"/>
</dbReference>
<keyword evidence="6 9" id="KW-1133">Transmembrane helix</keyword>
<keyword evidence="7 9" id="KW-0472">Membrane</keyword>
<keyword evidence="4 9" id="KW-0997">Cell inner membrane</keyword>
<evidence type="ECO:0000313" key="12">
    <source>
        <dbReference type="Proteomes" id="UP001293718"/>
    </source>
</evidence>
<keyword evidence="5 9" id="KW-0812">Transmembrane</keyword>
<keyword evidence="3" id="KW-1003">Cell membrane</keyword>
<evidence type="ECO:0000256" key="8">
    <source>
        <dbReference type="ARBA" id="ARBA00038436"/>
    </source>
</evidence>
<comment type="subcellular location">
    <subcellularLocation>
        <location evidence="1 9">Cell inner membrane</location>
        <topology evidence="1 9">Multi-pass membrane protein</topology>
    </subcellularLocation>
</comment>
<evidence type="ECO:0000313" key="11">
    <source>
        <dbReference type="EMBL" id="MDZ5460794.1"/>
    </source>
</evidence>
<comment type="caution">
    <text evidence="11">The sequence shown here is derived from an EMBL/GenBank/DDBJ whole genome shotgun (WGS) entry which is preliminary data.</text>
</comment>
<evidence type="ECO:0000256" key="7">
    <source>
        <dbReference type="ARBA" id="ARBA00023136"/>
    </source>
</evidence>
<gene>
    <name evidence="11" type="ORF">SM757_29885</name>
</gene>
<reference evidence="11 12" key="1">
    <citation type="submission" date="2023-11" db="EMBL/GenBank/DDBJ databases">
        <title>Draft genome of Azohydromonas lata strain H1 (DSM1123), a polyhydroxyalkanoate producer.</title>
        <authorList>
            <person name="Traversa D."/>
            <person name="D'Addabbo P."/>
            <person name="Pazzani C."/>
            <person name="Manzari C."/>
            <person name="Chiara M."/>
            <person name="Scrascia M."/>
        </authorList>
    </citation>
    <scope>NUCLEOTIDE SEQUENCE [LARGE SCALE GENOMIC DNA]</scope>
    <source>
        <strain evidence="11 12">H1</strain>
    </source>
</reference>
<comment type="subunit">
    <text evidence="9">The complex comprises the extracytoplasmic solute receptor protein and the two transmembrane proteins.</text>
</comment>
<evidence type="ECO:0000256" key="4">
    <source>
        <dbReference type="ARBA" id="ARBA00022519"/>
    </source>
</evidence>
<name>A0ABU5IPJ2_9BURK</name>
<evidence type="ECO:0000256" key="6">
    <source>
        <dbReference type="ARBA" id="ARBA00022989"/>
    </source>
</evidence>
<sequence length="206" mass="22919">MAVTHPDMHMHAASHSATPAVSGAEAEAEAQAIAASFAEADEHHVDLSPYGLEDWICLGFFWLMTGLVVLQFFTRYVLNDSFAWTEELAVYCLIPVVFIGAAACVRRSRHIQVNLVYRWLPGAPGRVLATLVDVARTAFFAYAAWLIARYALAVDNEPMTTIDWNKSHVYWLAFAGMALMALRSVQVSVQHLRQGFSALERPEAYD</sequence>
<dbReference type="InterPro" id="IPR007387">
    <property type="entry name" value="TRAP_DctQ"/>
</dbReference>
<feature type="transmembrane region" description="Helical" evidence="9">
    <location>
        <begin position="88"/>
        <end position="106"/>
    </location>
</feature>
<evidence type="ECO:0000256" key="2">
    <source>
        <dbReference type="ARBA" id="ARBA00022448"/>
    </source>
</evidence>
<evidence type="ECO:0000256" key="9">
    <source>
        <dbReference type="RuleBase" id="RU369079"/>
    </source>
</evidence>